<feature type="transmembrane region" description="Helical" evidence="7">
    <location>
        <begin position="377"/>
        <end position="396"/>
    </location>
</feature>
<evidence type="ECO:0000256" key="5">
    <source>
        <dbReference type="ARBA" id="ARBA00022989"/>
    </source>
</evidence>
<protein>
    <submittedName>
        <fullName evidence="8">LAFE_0H10440g1_1</fullName>
    </submittedName>
</protein>
<evidence type="ECO:0000256" key="2">
    <source>
        <dbReference type="ARBA" id="ARBA00006434"/>
    </source>
</evidence>
<dbReference type="Proteomes" id="UP000190831">
    <property type="component" value="Chromosome H"/>
</dbReference>
<dbReference type="GO" id="GO:0005886">
    <property type="term" value="C:plasma membrane"/>
    <property type="evidence" value="ECO:0007669"/>
    <property type="project" value="TreeGrafter"/>
</dbReference>
<keyword evidence="6 7" id="KW-0472">Membrane</keyword>
<evidence type="ECO:0000313" key="9">
    <source>
        <dbReference type="Proteomes" id="UP000190831"/>
    </source>
</evidence>
<dbReference type="GO" id="GO:0015606">
    <property type="term" value="F:spermidine transmembrane transporter activity"/>
    <property type="evidence" value="ECO:0007669"/>
    <property type="project" value="TreeGrafter"/>
</dbReference>
<organism evidence="8 9">
    <name type="scientific">Lachancea fermentati</name>
    <name type="common">Zygosaccharomyces fermentati</name>
    <dbReference type="NCBI Taxonomy" id="4955"/>
    <lineage>
        <taxon>Eukaryota</taxon>
        <taxon>Fungi</taxon>
        <taxon>Dikarya</taxon>
        <taxon>Ascomycota</taxon>
        <taxon>Saccharomycotina</taxon>
        <taxon>Saccharomycetes</taxon>
        <taxon>Saccharomycetales</taxon>
        <taxon>Saccharomycetaceae</taxon>
        <taxon>Lachancea</taxon>
    </lineage>
</organism>
<dbReference type="STRING" id="4955.A0A1G4MK87"/>
<feature type="transmembrane region" description="Helical" evidence="7">
    <location>
        <begin position="227"/>
        <end position="247"/>
    </location>
</feature>
<feature type="transmembrane region" description="Helical" evidence="7">
    <location>
        <begin position="12"/>
        <end position="29"/>
    </location>
</feature>
<dbReference type="InterPro" id="IPR050277">
    <property type="entry name" value="Sodium:Solute_Symporter"/>
</dbReference>
<keyword evidence="9" id="KW-1185">Reference proteome</keyword>
<evidence type="ECO:0000256" key="7">
    <source>
        <dbReference type="SAM" id="Phobius"/>
    </source>
</evidence>
<feature type="transmembrane region" description="Helical" evidence="7">
    <location>
        <begin position="352"/>
        <end position="371"/>
    </location>
</feature>
<feature type="transmembrane region" description="Helical" evidence="7">
    <location>
        <begin position="78"/>
        <end position="99"/>
    </location>
</feature>
<dbReference type="AlphaFoldDB" id="A0A1G4MK87"/>
<feature type="transmembrane region" description="Helical" evidence="7">
    <location>
        <begin position="259"/>
        <end position="288"/>
    </location>
</feature>
<feature type="transmembrane region" description="Helical" evidence="7">
    <location>
        <begin position="187"/>
        <end position="207"/>
    </location>
</feature>
<gene>
    <name evidence="8" type="ORF">LAFE_0H10440G</name>
</gene>
<evidence type="ECO:0000313" key="8">
    <source>
        <dbReference type="EMBL" id="SCW04298.1"/>
    </source>
</evidence>
<sequence>MGSLSFTAANAIIWPTYVILLVTASIVAYWKRDAKTFLSANGTQKGLPLAFNFVASGLGCGVLTAYPQIANIDGLQGLLVYALAGGLPMFLFAFFGPLLKKKTPHGFVLTEWVFDRYGRACGLYLGACTILTVYLFMVSEVASLKYAIETLTTMKALPVIIIECVVTTIYTTIGGFHISFITDSLQVSIVFLLLIIVACAMGSYIDIDKSKIGPSGLLKANKLGWQLIYILVVAIFTNDFFMSGFWLRTFAARTNKDLIIGCSIAAFILVVFVTVVGVTGFIAVWAGFVEVADEENSAACFFILLAQLPSWVMGFTLVFVAVLSTCTLDSLQSALVSTISNDVFRNKLPIMYVRGIVVLIMVPVVVVGLIAEDVLTIYLIVDLLSSSVVPILMLGLSSKFDFLTAWEVIGGGLGGLFGVWIFGTVYYDSPKEGGKLLLIWNGLYINDWSAFGAFVVAPFGGLLAGFLILALRSAIRYIYCRRKGIEFDVFTKKVVYDDRLVETDSVSKKSNTRETVEEIS</sequence>
<feature type="transmembrane region" description="Helical" evidence="7">
    <location>
        <begin position="157"/>
        <end position="180"/>
    </location>
</feature>
<dbReference type="PANTHER" id="PTHR48086">
    <property type="entry name" value="SODIUM/PROLINE SYMPORTER-RELATED"/>
    <property type="match status" value="1"/>
</dbReference>
<proteinExistence type="inferred from homology"/>
<dbReference type="OMA" id="NIWYIRA"/>
<feature type="transmembrane region" description="Helical" evidence="7">
    <location>
        <begin position="308"/>
        <end position="331"/>
    </location>
</feature>
<evidence type="ECO:0000256" key="3">
    <source>
        <dbReference type="ARBA" id="ARBA00022448"/>
    </source>
</evidence>
<evidence type="ECO:0000256" key="1">
    <source>
        <dbReference type="ARBA" id="ARBA00004141"/>
    </source>
</evidence>
<comment type="similarity">
    <text evidence="2">Belongs to the sodium:solute symporter (SSF) (TC 2.A.21) family.</text>
</comment>
<accession>A0A1G4MK87</accession>
<feature type="transmembrane region" description="Helical" evidence="7">
    <location>
        <begin position="448"/>
        <end position="471"/>
    </location>
</feature>
<keyword evidence="4 7" id="KW-0812">Transmembrane</keyword>
<reference evidence="8 9" key="1">
    <citation type="submission" date="2016-03" db="EMBL/GenBank/DDBJ databases">
        <authorList>
            <person name="Devillers H."/>
        </authorList>
    </citation>
    <scope>NUCLEOTIDE SEQUENCE [LARGE SCALE GENOMIC DNA]</scope>
    <source>
        <strain evidence="8">CBS 6772</strain>
    </source>
</reference>
<dbReference type="PANTHER" id="PTHR48086:SF10">
    <property type="entry name" value="AGR155CP"/>
    <property type="match status" value="1"/>
</dbReference>
<dbReference type="OrthoDB" id="6132759at2759"/>
<feature type="transmembrane region" description="Helical" evidence="7">
    <location>
        <begin position="408"/>
        <end position="428"/>
    </location>
</feature>
<dbReference type="EMBL" id="LT598491">
    <property type="protein sequence ID" value="SCW04298.1"/>
    <property type="molecule type" value="Genomic_DNA"/>
</dbReference>
<evidence type="ECO:0000256" key="6">
    <source>
        <dbReference type="ARBA" id="ARBA00023136"/>
    </source>
</evidence>
<feature type="transmembrane region" description="Helical" evidence="7">
    <location>
        <begin position="120"/>
        <end position="137"/>
    </location>
</feature>
<keyword evidence="5 7" id="KW-1133">Transmembrane helix</keyword>
<name>A0A1G4MK87_LACFM</name>
<comment type="subcellular location">
    <subcellularLocation>
        <location evidence="1">Membrane</location>
        <topology evidence="1">Multi-pass membrane protein</topology>
    </subcellularLocation>
</comment>
<dbReference type="InterPro" id="IPR038377">
    <property type="entry name" value="Na/Glc_symporter_sf"/>
</dbReference>
<feature type="transmembrane region" description="Helical" evidence="7">
    <location>
        <begin position="49"/>
        <end position="66"/>
    </location>
</feature>
<evidence type="ECO:0000256" key="4">
    <source>
        <dbReference type="ARBA" id="ARBA00022692"/>
    </source>
</evidence>
<dbReference type="InterPro" id="IPR001734">
    <property type="entry name" value="Na/solute_symporter"/>
</dbReference>
<dbReference type="PROSITE" id="PS50283">
    <property type="entry name" value="NA_SOLUT_SYMP_3"/>
    <property type="match status" value="1"/>
</dbReference>
<keyword evidence="3" id="KW-0813">Transport</keyword>
<dbReference type="Gene3D" id="1.20.1730.10">
    <property type="entry name" value="Sodium/glucose cotransporter"/>
    <property type="match status" value="1"/>
</dbReference>